<evidence type="ECO:0000313" key="3">
    <source>
        <dbReference type="EMBL" id="PLR96308.1"/>
    </source>
</evidence>
<evidence type="ECO:0000256" key="1">
    <source>
        <dbReference type="SAM" id="Coils"/>
    </source>
</evidence>
<evidence type="ECO:0008006" key="6">
    <source>
        <dbReference type="Google" id="ProtNLM"/>
    </source>
</evidence>
<dbReference type="Proteomes" id="UP000235114">
    <property type="component" value="Unassembled WGS sequence"/>
</dbReference>
<dbReference type="RefSeq" id="WP_101576455.1">
    <property type="nucleotide sequence ID" value="NZ_PGVA01000014.1"/>
</dbReference>
<protein>
    <recommendedName>
        <fullName evidence="6">Lipoprotein</fullName>
    </recommendedName>
</protein>
<dbReference type="OrthoDB" id="2576511at2"/>
<gene>
    <name evidence="2" type="ORF">CU635_07005</name>
    <name evidence="3" type="ORF">CVD25_13000</name>
</gene>
<dbReference type="AlphaFoldDB" id="A0A2N5GNI6"/>
<dbReference type="EMBL" id="PGVD01000033">
    <property type="protein sequence ID" value="PLR96308.1"/>
    <property type="molecule type" value="Genomic_DNA"/>
</dbReference>
<dbReference type="Proteomes" id="UP000234951">
    <property type="component" value="Unassembled WGS sequence"/>
</dbReference>
<evidence type="ECO:0000313" key="5">
    <source>
        <dbReference type="Proteomes" id="UP000235114"/>
    </source>
</evidence>
<evidence type="ECO:0000313" key="2">
    <source>
        <dbReference type="EMBL" id="PLR84047.1"/>
    </source>
</evidence>
<dbReference type="SUPFAM" id="SSF140423">
    <property type="entry name" value="MW0975(SA0943)-like"/>
    <property type="match status" value="1"/>
</dbReference>
<sequence>MFNRKTVWLAAIYLTAAVLLAGCLGQQSAPEKMYEIMEKVVALEDSFEKQQEPLLKLEKEEKELYGKMIELGMKEYDQIVNLSDQALTIVDKRKKHMEAEVKSINASEKEFQKLERIIEDIDDKELKKQADDLYGTMQKRYDAHRVLAENYSNGLGYDRELYEMFKQEDLTIEKLEEQINKINATYKKVLETNEQFNTYTEDYNDSKRKFYETAGLGIEE</sequence>
<reference evidence="2 4" key="1">
    <citation type="submission" date="2017-11" db="EMBL/GenBank/DDBJ databases">
        <title>Comparitive Functional Genomics of Dry Heat Resistant strains isolated from the Viking Spacecraft.</title>
        <authorList>
            <person name="Seuylemezian A."/>
            <person name="Cooper K."/>
            <person name="Vaishampayan P."/>
        </authorList>
    </citation>
    <scope>NUCLEOTIDE SEQUENCE [LARGE SCALE GENOMIC DNA]</scope>
    <source>
        <strain evidence="2 4">M4.6</strain>
    </source>
</reference>
<keyword evidence="5" id="KW-1185">Reference proteome</keyword>
<comment type="caution">
    <text evidence="2">The sequence shown here is derived from an EMBL/GenBank/DDBJ whole genome shotgun (WGS) entry which is preliminary data.</text>
</comment>
<dbReference type="Pfam" id="PF10368">
    <property type="entry name" value="YkyA"/>
    <property type="match status" value="1"/>
</dbReference>
<feature type="coiled-coil region" evidence="1">
    <location>
        <begin position="165"/>
        <end position="192"/>
    </location>
</feature>
<organism evidence="2 4">
    <name type="scientific">Bacillus canaveralius</name>
    <dbReference type="NCBI Taxonomy" id="1403243"/>
    <lineage>
        <taxon>Bacteria</taxon>
        <taxon>Bacillati</taxon>
        <taxon>Bacillota</taxon>
        <taxon>Bacilli</taxon>
        <taxon>Bacillales</taxon>
        <taxon>Bacillaceae</taxon>
        <taxon>Bacillus</taxon>
    </lineage>
</organism>
<keyword evidence="1" id="KW-0175">Coiled coil</keyword>
<dbReference type="Gene3D" id="1.20.120.570">
    <property type="entry name" value="YkyA-like"/>
    <property type="match status" value="1"/>
</dbReference>
<reference evidence="3 5" key="2">
    <citation type="submission" date="2017-12" db="EMBL/GenBank/DDBJ databases">
        <title>Comparative Functional Genomics of Dry Heat Resistant strains isolated from the Viking Spacecraft.</title>
        <authorList>
            <person name="Seuylemezian A."/>
            <person name="Cooper K."/>
            <person name="Vaishampayan P."/>
        </authorList>
    </citation>
    <scope>NUCLEOTIDE SEQUENCE [LARGE SCALE GENOMIC DNA]</scope>
    <source>
        <strain evidence="3 5">ATCC 29669</strain>
    </source>
</reference>
<dbReference type="EMBL" id="PGVA01000014">
    <property type="protein sequence ID" value="PLR84047.1"/>
    <property type="molecule type" value="Genomic_DNA"/>
</dbReference>
<dbReference type="InterPro" id="IPR036785">
    <property type="entry name" value="YkyA-like_sf"/>
</dbReference>
<dbReference type="PROSITE" id="PS51257">
    <property type="entry name" value="PROKAR_LIPOPROTEIN"/>
    <property type="match status" value="1"/>
</dbReference>
<name>A0A2N5GNI6_9BACI</name>
<evidence type="ECO:0000313" key="4">
    <source>
        <dbReference type="Proteomes" id="UP000234951"/>
    </source>
</evidence>
<proteinExistence type="predicted"/>
<dbReference type="InterPro" id="IPR019454">
    <property type="entry name" value="Lipoprot_YkyA-like"/>
</dbReference>
<accession>A0A2N5GNI6</accession>